<reference evidence="4" key="1">
    <citation type="journal article" date="2019" name="Sci. Rep.">
        <title>Draft genome of Tanacetum cinerariifolium, the natural source of mosquito coil.</title>
        <authorList>
            <person name="Yamashiro T."/>
            <person name="Shiraishi A."/>
            <person name="Satake H."/>
            <person name="Nakayama K."/>
        </authorList>
    </citation>
    <scope>NUCLEOTIDE SEQUENCE</scope>
</reference>
<evidence type="ECO:0000313" key="4">
    <source>
        <dbReference type="EMBL" id="GEU90835.1"/>
    </source>
</evidence>
<feature type="compositionally biased region" description="Polar residues" evidence="2">
    <location>
        <begin position="321"/>
        <end position="330"/>
    </location>
</feature>
<feature type="region of interest" description="Disordered" evidence="2">
    <location>
        <begin position="302"/>
        <end position="330"/>
    </location>
</feature>
<dbReference type="InterPro" id="IPR025724">
    <property type="entry name" value="GAG-pre-integrase_dom"/>
</dbReference>
<protein>
    <recommendedName>
        <fullName evidence="3">GAG-pre-integrase domain-containing protein</fullName>
    </recommendedName>
</protein>
<comment type="caution">
    <text evidence="4">The sequence shown here is derived from an EMBL/GenBank/DDBJ whole genome shotgun (WGS) entry which is preliminary data.</text>
</comment>
<evidence type="ECO:0000256" key="2">
    <source>
        <dbReference type="SAM" id="MobiDB-lite"/>
    </source>
</evidence>
<gene>
    <name evidence="4" type="ORF">Tci_062813</name>
</gene>
<dbReference type="Pfam" id="PF13976">
    <property type="entry name" value="gag_pre-integrs"/>
    <property type="match status" value="1"/>
</dbReference>
<feature type="domain" description="GAG-pre-integrase" evidence="3">
    <location>
        <begin position="1044"/>
        <end position="1094"/>
    </location>
</feature>
<dbReference type="AlphaFoldDB" id="A0A6L2P1G3"/>
<sequence length="1184" mass="136014">RGVADKEAAVRVAAVVVVARDSDGEKRVRESDMMGRIDRETRNLFGFAEKIPPEKLSGGGRVVAGGRRPAGVERVNNIPNGEALSKCILSGPYKPTTVVVQVVATTDDSPAILEHTTVETPMNMSPPNKAHFESEKEAIHLILTGIRAKIYSNPEWLRFVTIVKQQHKLEEVSYHKLFDILKQYQKEVNEVRKEIAKPITPPSESASEEDSDPEQAQRDKDMQKNLALIANKSRPILPSTRSHTTTRYKGKEIAKPITPPSESASEEDNDPEQAQRDKDMQKNLALIAKYFKKICKPTNHNLRTSSNLRNKNVDTTPWYKNDNQSGQFGNQRTMNVVGARENVESLVVQQSGIQCFNYKEFGKQYDWLADTDEEIDEQELEAHYSYMAKIQEVPTADTGIDCEPLEKNHQNDVESDDERITLANLIANLKLDVVENKNVQKQLKKANTTLAQEFKKHDELIKQSLLTKSHYEGLVKQKTKVIKDLKLKEEHDIDKMLSMKKQLKFLNEIVYKRSQSIQTIHMMALKVPTYNGRPTFANPRYLKQAQSEIPCLYAFPYDQSTHANRLILDREETLALERESRSKLNKDSIRPYDYTTLNSLYENFKPPTQEFEIQLAHINKIRKKMWRKPFVKYKPNIFKNIGFLPVLKSISKSRQAYNVMTNNINHFKEIVDNAWIKHSKDQFHAPTAHDMEILIQTCLMPLALKTQNDSFIFVHELKQEMHADLKYVESLEKEIDELESDKAEFSYMYDMILQECVSNEVMCIYLLSLSDLDALAKLQCLYLHKVKECDCFAQKLSKQTESVSNEVHTELLQSFAKVEKHLISLEIALQKCKERVKNDTVRNEQASNVFQKREQYNEIQDLKAQLQDKNIAISELKKLIEKEKENITLNVNAVCATCKTCLVDSDHFSCVTKMLNDVNARTKKPNLVPISTRKPKGHMNKSISPPHKKKGALKSISQKPQSYYRMLYEKTSKAWKWWIEQQSLSGYKWVPKTKMQWVPKVRNENVQKKFAPILGYGDLVQGNITINKRSLGYNELLIGNRGSDLYTVSLQDSTTPLCLMAKALPTQAWLWHQRLSHLNFDYINLLFKKDVVIGCYHKWEEVYSDAHVPSQQELDLLFSPLYDEFFIAGTSRVNKSSSPINNSNQQDTQPTTNIQTTSAASTSTYVHAEENNDNQAEEEHLQDD</sequence>
<keyword evidence="1" id="KW-0175">Coiled coil</keyword>
<evidence type="ECO:0000259" key="3">
    <source>
        <dbReference type="Pfam" id="PF13976"/>
    </source>
</evidence>
<dbReference type="EMBL" id="BKCJ010010271">
    <property type="protein sequence ID" value="GEU90835.1"/>
    <property type="molecule type" value="Genomic_DNA"/>
</dbReference>
<accession>A0A6L2P1G3</accession>
<feature type="non-terminal residue" evidence="4">
    <location>
        <position position="1"/>
    </location>
</feature>
<feature type="region of interest" description="Disordered" evidence="2">
    <location>
        <begin position="1135"/>
        <end position="1184"/>
    </location>
</feature>
<proteinExistence type="predicted"/>
<name>A0A6L2P1G3_TANCI</name>
<evidence type="ECO:0000256" key="1">
    <source>
        <dbReference type="SAM" id="Coils"/>
    </source>
</evidence>
<feature type="region of interest" description="Disordered" evidence="2">
    <location>
        <begin position="927"/>
        <end position="954"/>
    </location>
</feature>
<feature type="coiled-coil region" evidence="1">
    <location>
        <begin position="849"/>
        <end position="886"/>
    </location>
</feature>
<feature type="coiled-coil region" evidence="1">
    <location>
        <begin position="721"/>
        <end position="748"/>
    </location>
</feature>
<feature type="compositionally biased region" description="Polar residues" evidence="2">
    <location>
        <begin position="302"/>
        <end position="315"/>
    </location>
</feature>
<feature type="compositionally biased region" description="Polar residues" evidence="2">
    <location>
        <begin position="1135"/>
        <end position="1165"/>
    </location>
</feature>
<feature type="region of interest" description="Disordered" evidence="2">
    <location>
        <begin position="196"/>
        <end position="277"/>
    </location>
</feature>
<organism evidence="4">
    <name type="scientific">Tanacetum cinerariifolium</name>
    <name type="common">Dalmatian daisy</name>
    <name type="synonym">Chrysanthemum cinerariifolium</name>
    <dbReference type="NCBI Taxonomy" id="118510"/>
    <lineage>
        <taxon>Eukaryota</taxon>
        <taxon>Viridiplantae</taxon>
        <taxon>Streptophyta</taxon>
        <taxon>Embryophyta</taxon>
        <taxon>Tracheophyta</taxon>
        <taxon>Spermatophyta</taxon>
        <taxon>Magnoliopsida</taxon>
        <taxon>eudicotyledons</taxon>
        <taxon>Gunneridae</taxon>
        <taxon>Pentapetalae</taxon>
        <taxon>asterids</taxon>
        <taxon>campanulids</taxon>
        <taxon>Asterales</taxon>
        <taxon>Asteraceae</taxon>
        <taxon>Asteroideae</taxon>
        <taxon>Anthemideae</taxon>
        <taxon>Anthemidinae</taxon>
        <taxon>Tanacetum</taxon>
    </lineage>
</organism>